<organism evidence="1">
    <name type="scientific">Morganella morganii</name>
    <name type="common">Proteus morganii</name>
    <dbReference type="NCBI Taxonomy" id="582"/>
    <lineage>
        <taxon>Bacteria</taxon>
        <taxon>Pseudomonadati</taxon>
        <taxon>Pseudomonadota</taxon>
        <taxon>Gammaproteobacteria</taxon>
        <taxon>Enterobacterales</taxon>
        <taxon>Morganellaceae</taxon>
        <taxon>Morganella</taxon>
    </lineage>
</organism>
<dbReference type="EMBL" id="KY847873">
    <property type="protein sequence ID" value="ASX97903.1"/>
    <property type="molecule type" value="Genomic_DNA"/>
</dbReference>
<accession>A0A286S0G8</accession>
<proteinExistence type="predicted"/>
<sequence>MPFAQRSHADDGGIICRYTGGCRACWRERQTSTPLVDKQKGICDLKQKAAMALRLVSCRLAE</sequence>
<evidence type="ECO:0000313" key="1">
    <source>
        <dbReference type="EMBL" id="ASX97903.1"/>
    </source>
</evidence>
<reference evidence="1" key="1">
    <citation type="submission" date="2017-03" db="EMBL/GenBank/DDBJ databases">
        <title>Emergence of Proteeae species isolates carrying blaIMP-27-like in United States and Mexico.</title>
        <authorList>
            <person name="Deshpande L."/>
            <person name="Davis A."/>
            <person name="Castanheira M."/>
        </authorList>
    </citation>
    <scope>NUCLEOTIDE SEQUENCE</scope>
    <source>
        <strain evidence="1">480-26370X</strain>
    </source>
</reference>
<protein>
    <submittedName>
        <fullName evidence="1">Uncharacterized protein</fullName>
    </submittedName>
</protein>
<name>A0A286S0G8_MORMO</name>
<dbReference type="AlphaFoldDB" id="A0A286S0G8"/>